<sequence>MFSFETPALYQSSKCFVTHGVMAHLDPTQPPSKGKPWASFLGQDFISSADLVIPQNVFELVRAKLLQDEAIPRYKKVVMSLHNILSGEFLTKHVKEGNVLMLSEGRLGIDNVFTVRKGILTMYLDKETYEQAGLVGKPHGVKGKRGLKPRWIVEMDLTASSMVPGKKGFDRLVYASKNALNKPLKWLLCYSSSTAPGDDLLREHSPSNSAANIKITNDSNANMPKLNPPISTEPSARDEFEDFTTELYEWLSLVRLESPRILTGDQVDPYLSRYEVPGGGQQTKICKISWQGFFSPSWSHQTLMDLVMVLPPKSWFSFSTTTFSKGFAGDNSECTILRVPESREEYLMWEVKSHE</sequence>
<dbReference type="Proteomes" id="UP001321749">
    <property type="component" value="Unassembled WGS sequence"/>
</dbReference>
<dbReference type="InterPro" id="IPR013893">
    <property type="entry name" value="RNase_P_Rpp40"/>
</dbReference>
<dbReference type="AlphaFoldDB" id="A0AAV9H8N0"/>
<dbReference type="Pfam" id="PF08584">
    <property type="entry name" value="Ribonuc_P_40"/>
    <property type="match status" value="1"/>
</dbReference>
<dbReference type="GO" id="GO:0030681">
    <property type="term" value="C:multimeric ribonuclease P complex"/>
    <property type="evidence" value="ECO:0007669"/>
    <property type="project" value="TreeGrafter"/>
</dbReference>
<dbReference type="GO" id="GO:0000172">
    <property type="term" value="C:ribonuclease MRP complex"/>
    <property type="evidence" value="ECO:0007669"/>
    <property type="project" value="TreeGrafter"/>
</dbReference>
<reference evidence="1" key="2">
    <citation type="submission" date="2023-06" db="EMBL/GenBank/DDBJ databases">
        <authorList>
            <consortium name="Lawrence Berkeley National Laboratory"/>
            <person name="Mondo S.J."/>
            <person name="Hensen N."/>
            <person name="Bonometti L."/>
            <person name="Westerberg I."/>
            <person name="Brannstrom I.O."/>
            <person name="Guillou S."/>
            <person name="Cros-Aarteil S."/>
            <person name="Calhoun S."/>
            <person name="Haridas S."/>
            <person name="Kuo A."/>
            <person name="Pangilinan J."/>
            <person name="Riley R."/>
            <person name="Labutti K."/>
            <person name="Andreopoulos B."/>
            <person name="Lipzen A."/>
            <person name="Chen C."/>
            <person name="Yanf M."/>
            <person name="Daum C."/>
            <person name="Ng V."/>
            <person name="Clum A."/>
            <person name="Steindorff A."/>
            <person name="Ohm R."/>
            <person name="Martin F."/>
            <person name="Silar P."/>
            <person name="Natvig D."/>
            <person name="Lalanne C."/>
            <person name="Gautier V."/>
            <person name="Ament-Velasquez S.L."/>
            <person name="Kruys A."/>
            <person name="Hutchinson M.I."/>
            <person name="Powell A.J."/>
            <person name="Barry K."/>
            <person name="Miller A.N."/>
            <person name="Grigoriev I.V."/>
            <person name="Debuchy R."/>
            <person name="Gladieux P."/>
            <person name="Thoren M.H."/>
            <person name="Johannesson H."/>
        </authorList>
    </citation>
    <scope>NUCLEOTIDE SEQUENCE</scope>
    <source>
        <strain evidence="1">PSN324</strain>
    </source>
</reference>
<comment type="caution">
    <text evidence="1">The sequence shown here is derived from an EMBL/GenBank/DDBJ whole genome shotgun (WGS) entry which is preliminary data.</text>
</comment>
<organism evidence="1 2">
    <name type="scientific">Cladorrhinum samala</name>
    <dbReference type="NCBI Taxonomy" id="585594"/>
    <lineage>
        <taxon>Eukaryota</taxon>
        <taxon>Fungi</taxon>
        <taxon>Dikarya</taxon>
        <taxon>Ascomycota</taxon>
        <taxon>Pezizomycotina</taxon>
        <taxon>Sordariomycetes</taxon>
        <taxon>Sordariomycetidae</taxon>
        <taxon>Sordariales</taxon>
        <taxon>Podosporaceae</taxon>
        <taxon>Cladorrhinum</taxon>
    </lineage>
</organism>
<reference evidence="1" key="1">
    <citation type="journal article" date="2023" name="Mol. Phylogenet. Evol.">
        <title>Genome-scale phylogeny and comparative genomics of the fungal order Sordariales.</title>
        <authorList>
            <person name="Hensen N."/>
            <person name="Bonometti L."/>
            <person name="Westerberg I."/>
            <person name="Brannstrom I.O."/>
            <person name="Guillou S."/>
            <person name="Cros-Aarteil S."/>
            <person name="Calhoun S."/>
            <person name="Haridas S."/>
            <person name="Kuo A."/>
            <person name="Mondo S."/>
            <person name="Pangilinan J."/>
            <person name="Riley R."/>
            <person name="LaButti K."/>
            <person name="Andreopoulos B."/>
            <person name="Lipzen A."/>
            <person name="Chen C."/>
            <person name="Yan M."/>
            <person name="Daum C."/>
            <person name="Ng V."/>
            <person name="Clum A."/>
            <person name="Steindorff A."/>
            <person name="Ohm R.A."/>
            <person name="Martin F."/>
            <person name="Silar P."/>
            <person name="Natvig D.O."/>
            <person name="Lalanne C."/>
            <person name="Gautier V."/>
            <person name="Ament-Velasquez S.L."/>
            <person name="Kruys A."/>
            <person name="Hutchinson M.I."/>
            <person name="Powell A.J."/>
            <person name="Barry K."/>
            <person name="Miller A.N."/>
            <person name="Grigoriev I.V."/>
            <person name="Debuchy R."/>
            <person name="Gladieux P."/>
            <person name="Hiltunen Thoren M."/>
            <person name="Johannesson H."/>
        </authorList>
    </citation>
    <scope>NUCLEOTIDE SEQUENCE</scope>
    <source>
        <strain evidence="1">PSN324</strain>
    </source>
</reference>
<dbReference type="GO" id="GO:0000171">
    <property type="term" value="F:ribonuclease MRP activity"/>
    <property type="evidence" value="ECO:0007669"/>
    <property type="project" value="TreeGrafter"/>
</dbReference>
<evidence type="ECO:0000313" key="1">
    <source>
        <dbReference type="EMBL" id="KAK4457097.1"/>
    </source>
</evidence>
<dbReference type="EMBL" id="MU865136">
    <property type="protein sequence ID" value="KAK4457097.1"/>
    <property type="molecule type" value="Genomic_DNA"/>
</dbReference>
<name>A0AAV9H8N0_9PEZI</name>
<accession>A0AAV9H8N0</accession>
<dbReference type="GO" id="GO:0000447">
    <property type="term" value="P:endonucleolytic cleavage in ITS1 to separate SSU-rRNA from 5.8S rRNA and LSU-rRNA from tricistronic rRNA transcript (SSU-rRNA, 5.8S rRNA, LSU-rRNA)"/>
    <property type="evidence" value="ECO:0007669"/>
    <property type="project" value="TreeGrafter"/>
</dbReference>
<dbReference type="GO" id="GO:0004526">
    <property type="term" value="F:ribonuclease P activity"/>
    <property type="evidence" value="ECO:0007669"/>
    <property type="project" value="TreeGrafter"/>
</dbReference>
<keyword evidence="2" id="KW-1185">Reference proteome</keyword>
<proteinExistence type="predicted"/>
<gene>
    <name evidence="1" type="ORF">QBC42DRAFT_301439</name>
</gene>
<protein>
    <submittedName>
        <fullName evidence="1">Ribonuclease P 40kDa subunit-domain-containing protein</fullName>
    </submittedName>
</protein>
<dbReference type="GO" id="GO:0001682">
    <property type="term" value="P:tRNA 5'-leader removal"/>
    <property type="evidence" value="ECO:0007669"/>
    <property type="project" value="InterPro"/>
</dbReference>
<dbReference type="PANTHER" id="PTHR15396:SF1">
    <property type="entry name" value="RIBONUCLEASE P PROTEIN SUBUNIT P40"/>
    <property type="match status" value="1"/>
</dbReference>
<evidence type="ECO:0000313" key="2">
    <source>
        <dbReference type="Proteomes" id="UP001321749"/>
    </source>
</evidence>
<dbReference type="PANTHER" id="PTHR15396">
    <property type="entry name" value="RIBONUCLEASE P PROTEIN SUBUNIT P40"/>
    <property type="match status" value="1"/>
</dbReference>